<reference evidence="3" key="1">
    <citation type="journal article" date="2019" name="Int. J. Syst. Evol. Microbiol.">
        <title>The Global Catalogue of Microorganisms (GCM) 10K type strain sequencing project: providing services to taxonomists for standard genome sequencing and annotation.</title>
        <authorList>
            <consortium name="The Broad Institute Genomics Platform"/>
            <consortium name="The Broad Institute Genome Sequencing Center for Infectious Disease"/>
            <person name="Wu L."/>
            <person name="Ma J."/>
        </authorList>
    </citation>
    <scope>NUCLEOTIDE SEQUENCE [LARGE SCALE GENOMIC DNA]</scope>
    <source>
        <strain evidence="3">KCTC 52298</strain>
    </source>
</reference>
<sequence length="150" mass="16604">MKRTILILAFMGLIVTSGLSQIRTPVKWSVASKKLNAQEAVVFVKATIQDGWHIYGLNVPTGGPESTKFTFAKSKDFSLDGKIKEPVAKSKYEDAFKVNVPFHNGEIVFQQKVKLNSSKPSTVSGSVLFSTCNKQECLPEDEYNFSVVIK</sequence>
<feature type="domain" description="Thiol:disulfide interchange protein DsbD N-terminal" evidence="1">
    <location>
        <begin position="36"/>
        <end position="145"/>
    </location>
</feature>
<proteinExistence type="predicted"/>
<dbReference type="Pfam" id="PF11412">
    <property type="entry name" value="DsbD_N"/>
    <property type="match status" value="1"/>
</dbReference>
<dbReference type="InterPro" id="IPR028250">
    <property type="entry name" value="DsbDN"/>
</dbReference>
<comment type="caution">
    <text evidence="2">The sequence shown here is derived from an EMBL/GenBank/DDBJ whole genome shotgun (WGS) entry which is preliminary data.</text>
</comment>
<evidence type="ECO:0000313" key="2">
    <source>
        <dbReference type="EMBL" id="MFD2553590.1"/>
    </source>
</evidence>
<organism evidence="2 3">
    <name type="scientific">Sphingobacterium tabacisoli</name>
    <dbReference type="NCBI Taxonomy" id="2044855"/>
    <lineage>
        <taxon>Bacteria</taxon>
        <taxon>Pseudomonadati</taxon>
        <taxon>Bacteroidota</taxon>
        <taxon>Sphingobacteriia</taxon>
        <taxon>Sphingobacteriales</taxon>
        <taxon>Sphingobacteriaceae</taxon>
        <taxon>Sphingobacterium</taxon>
    </lineage>
</organism>
<accession>A0ABW5KZ39</accession>
<dbReference type="RefSeq" id="WP_210355062.1">
    <property type="nucleotide sequence ID" value="NZ_JAEQMU010000004.1"/>
</dbReference>
<evidence type="ECO:0000313" key="3">
    <source>
        <dbReference type="Proteomes" id="UP001597440"/>
    </source>
</evidence>
<gene>
    <name evidence="2" type="ORF">ACFSQW_04255</name>
</gene>
<protein>
    <submittedName>
        <fullName evidence="2">Protein-disulfide reductase DsbD domain-containing protein</fullName>
    </submittedName>
</protein>
<dbReference type="Proteomes" id="UP001597440">
    <property type="component" value="Unassembled WGS sequence"/>
</dbReference>
<name>A0ABW5KZ39_9SPHI</name>
<evidence type="ECO:0000259" key="1">
    <source>
        <dbReference type="Pfam" id="PF11412"/>
    </source>
</evidence>
<dbReference type="EMBL" id="JBHULD010000004">
    <property type="protein sequence ID" value="MFD2553590.1"/>
    <property type="molecule type" value="Genomic_DNA"/>
</dbReference>
<keyword evidence="3" id="KW-1185">Reference proteome</keyword>